<keyword evidence="2" id="KW-1185">Reference proteome</keyword>
<dbReference type="Proteomes" id="UP000821845">
    <property type="component" value="Chromosome 10"/>
</dbReference>
<name>A0ACB7T7L5_HYAAI</name>
<reference evidence="1" key="1">
    <citation type="submission" date="2020-05" db="EMBL/GenBank/DDBJ databases">
        <title>Large-scale comparative analyses of tick genomes elucidate their genetic diversity and vector capacities.</title>
        <authorList>
            <person name="Jia N."/>
            <person name="Wang J."/>
            <person name="Shi W."/>
            <person name="Du L."/>
            <person name="Sun Y."/>
            <person name="Zhan W."/>
            <person name="Jiang J."/>
            <person name="Wang Q."/>
            <person name="Zhang B."/>
            <person name="Ji P."/>
            <person name="Sakyi L.B."/>
            <person name="Cui X."/>
            <person name="Yuan T."/>
            <person name="Jiang B."/>
            <person name="Yang W."/>
            <person name="Lam T.T.-Y."/>
            <person name="Chang Q."/>
            <person name="Ding S."/>
            <person name="Wang X."/>
            <person name="Zhu J."/>
            <person name="Ruan X."/>
            <person name="Zhao L."/>
            <person name="Wei J."/>
            <person name="Que T."/>
            <person name="Du C."/>
            <person name="Cheng J."/>
            <person name="Dai P."/>
            <person name="Han X."/>
            <person name="Huang E."/>
            <person name="Gao Y."/>
            <person name="Liu J."/>
            <person name="Shao H."/>
            <person name="Ye R."/>
            <person name="Li L."/>
            <person name="Wei W."/>
            <person name="Wang X."/>
            <person name="Wang C."/>
            <person name="Yang T."/>
            <person name="Huo Q."/>
            <person name="Li W."/>
            <person name="Guo W."/>
            <person name="Chen H."/>
            <person name="Zhou L."/>
            <person name="Ni X."/>
            <person name="Tian J."/>
            <person name="Zhou Y."/>
            <person name="Sheng Y."/>
            <person name="Liu T."/>
            <person name="Pan Y."/>
            <person name="Xia L."/>
            <person name="Li J."/>
            <person name="Zhao F."/>
            <person name="Cao W."/>
        </authorList>
    </citation>
    <scope>NUCLEOTIDE SEQUENCE</scope>
    <source>
        <strain evidence="1">Hyas-2018</strain>
    </source>
</reference>
<protein>
    <submittedName>
        <fullName evidence="1">Uncharacterized protein</fullName>
    </submittedName>
</protein>
<proteinExistence type="predicted"/>
<evidence type="ECO:0000313" key="1">
    <source>
        <dbReference type="EMBL" id="KAH6943532.1"/>
    </source>
</evidence>
<organism evidence="1 2">
    <name type="scientific">Hyalomma asiaticum</name>
    <name type="common">Tick</name>
    <dbReference type="NCBI Taxonomy" id="266040"/>
    <lineage>
        <taxon>Eukaryota</taxon>
        <taxon>Metazoa</taxon>
        <taxon>Ecdysozoa</taxon>
        <taxon>Arthropoda</taxon>
        <taxon>Chelicerata</taxon>
        <taxon>Arachnida</taxon>
        <taxon>Acari</taxon>
        <taxon>Parasitiformes</taxon>
        <taxon>Ixodida</taxon>
        <taxon>Ixodoidea</taxon>
        <taxon>Ixodidae</taxon>
        <taxon>Hyalomminae</taxon>
        <taxon>Hyalomma</taxon>
    </lineage>
</organism>
<accession>A0ACB7T7L5</accession>
<evidence type="ECO:0000313" key="2">
    <source>
        <dbReference type="Proteomes" id="UP000821845"/>
    </source>
</evidence>
<dbReference type="EMBL" id="CM023490">
    <property type="protein sequence ID" value="KAH6943532.1"/>
    <property type="molecule type" value="Genomic_DNA"/>
</dbReference>
<comment type="caution">
    <text evidence="1">The sequence shown here is derived from an EMBL/GenBank/DDBJ whole genome shotgun (WGS) entry which is preliminary data.</text>
</comment>
<sequence length="70" mass="7436">MVLGNINPPSYVPGGEDSTAGVICDVESSISESDYPVLVKPVTEGLIVLHPRRPGNFLCVKIVSKGRLTI</sequence>
<gene>
    <name evidence="1" type="ORF">HPB50_023173</name>
</gene>